<dbReference type="EMBL" id="BLQM01000271">
    <property type="protein sequence ID" value="GMH79784.1"/>
    <property type="molecule type" value="Genomic_DNA"/>
</dbReference>
<dbReference type="PROSITE" id="PS51257">
    <property type="entry name" value="PROKAR_LIPOPROTEIN"/>
    <property type="match status" value="1"/>
</dbReference>
<protein>
    <submittedName>
        <fullName evidence="2">Uncharacterized protein</fullName>
    </submittedName>
</protein>
<evidence type="ECO:0000256" key="1">
    <source>
        <dbReference type="SAM" id="MobiDB-lite"/>
    </source>
</evidence>
<gene>
    <name evidence="2" type="ORF">TL16_g08273</name>
</gene>
<reference evidence="3" key="1">
    <citation type="journal article" date="2023" name="Commun. Biol.">
        <title>Genome analysis of Parmales, the sister group of diatoms, reveals the evolutionary specialization of diatoms from phago-mixotrophs to photoautotrophs.</title>
        <authorList>
            <person name="Ban H."/>
            <person name="Sato S."/>
            <person name="Yoshikawa S."/>
            <person name="Yamada K."/>
            <person name="Nakamura Y."/>
            <person name="Ichinomiya M."/>
            <person name="Sato N."/>
            <person name="Blanc-Mathieu R."/>
            <person name="Endo H."/>
            <person name="Kuwata A."/>
            <person name="Ogata H."/>
        </authorList>
    </citation>
    <scope>NUCLEOTIDE SEQUENCE [LARGE SCALE GENOMIC DNA]</scope>
</reference>
<comment type="caution">
    <text evidence="2">The sequence shown here is derived from an EMBL/GenBank/DDBJ whole genome shotgun (WGS) entry which is preliminary data.</text>
</comment>
<accession>A0A9W7AXG3</accession>
<feature type="region of interest" description="Disordered" evidence="1">
    <location>
        <begin position="83"/>
        <end position="108"/>
    </location>
</feature>
<organism evidence="2 3">
    <name type="scientific">Triparma laevis f. inornata</name>
    <dbReference type="NCBI Taxonomy" id="1714386"/>
    <lineage>
        <taxon>Eukaryota</taxon>
        <taxon>Sar</taxon>
        <taxon>Stramenopiles</taxon>
        <taxon>Ochrophyta</taxon>
        <taxon>Bolidophyceae</taxon>
        <taxon>Parmales</taxon>
        <taxon>Triparmaceae</taxon>
        <taxon>Triparma</taxon>
    </lineage>
</organism>
<dbReference type="AlphaFoldDB" id="A0A9W7AXG3"/>
<name>A0A9W7AXG3_9STRA</name>
<proteinExistence type="predicted"/>
<sequence>MHATKDDKLVKVLKRNLTACGLTMSTSLVTLLGCTMCGPEEKHKSAVMFVASWVAFDKWTDVHAINVAFDDFSDFAMCGEGAKVKPDGTGSEEGGSTEASGASEEEKT</sequence>
<dbReference type="Proteomes" id="UP001162640">
    <property type="component" value="Unassembled WGS sequence"/>
</dbReference>
<evidence type="ECO:0000313" key="3">
    <source>
        <dbReference type="Proteomes" id="UP001162640"/>
    </source>
</evidence>
<evidence type="ECO:0000313" key="2">
    <source>
        <dbReference type="EMBL" id="GMH79784.1"/>
    </source>
</evidence>